<dbReference type="Proteomes" id="UP000004291">
    <property type="component" value="Chromosome"/>
</dbReference>
<dbReference type="Gene3D" id="3.30.300.30">
    <property type="match status" value="1"/>
</dbReference>
<protein>
    <submittedName>
        <fullName evidence="2">Acyl-CoA synthetase (AMP-forming)/AMP-acid ligase II</fullName>
        <ecNumber evidence="2">2.3.1.40</ecNumber>
        <ecNumber evidence="2">6.2.1.20</ecNumber>
    </submittedName>
</protein>
<keyword evidence="3" id="KW-1185">Reference proteome</keyword>
<keyword evidence="2" id="KW-0436">Ligase</keyword>
<dbReference type="STRING" id="411684.HPDFL43_11676"/>
<evidence type="ECO:0000259" key="1">
    <source>
        <dbReference type="Pfam" id="PF00501"/>
    </source>
</evidence>
<dbReference type="InterPro" id="IPR000873">
    <property type="entry name" value="AMP-dep_synth/lig_dom"/>
</dbReference>
<dbReference type="PANTHER" id="PTHR43767:SF1">
    <property type="entry name" value="NONRIBOSOMAL PEPTIDE SYNTHASE PES1 (EUROFUNG)-RELATED"/>
    <property type="match status" value="1"/>
</dbReference>
<organism evidence="2 3">
    <name type="scientific">Hoeflea phototrophica (strain DSM 17068 / NCIMB 14078 / DFL-43)</name>
    <dbReference type="NCBI Taxonomy" id="411684"/>
    <lineage>
        <taxon>Bacteria</taxon>
        <taxon>Pseudomonadati</taxon>
        <taxon>Pseudomonadota</taxon>
        <taxon>Alphaproteobacteria</taxon>
        <taxon>Hyphomicrobiales</taxon>
        <taxon>Rhizobiaceae</taxon>
        <taxon>Hoeflea</taxon>
    </lineage>
</organism>
<evidence type="ECO:0000313" key="2">
    <source>
        <dbReference type="EMBL" id="EDQ32457.1"/>
    </source>
</evidence>
<dbReference type="PROSITE" id="PS00455">
    <property type="entry name" value="AMP_BINDING"/>
    <property type="match status" value="1"/>
</dbReference>
<proteinExistence type="predicted"/>
<feature type="domain" description="AMP-dependent synthetase/ligase" evidence="1">
    <location>
        <begin position="243"/>
        <end position="598"/>
    </location>
</feature>
<dbReference type="Gene3D" id="3.40.50.12780">
    <property type="entry name" value="N-terminal domain of ligase-like"/>
    <property type="match status" value="1"/>
</dbReference>
<evidence type="ECO:0000313" key="3">
    <source>
        <dbReference type="Proteomes" id="UP000004291"/>
    </source>
</evidence>
<gene>
    <name evidence="2" type="ORF">HPDFL43_11676</name>
</gene>
<dbReference type="EC" id="6.2.1.20" evidence="2"/>
<dbReference type="OrthoDB" id="9803968at2"/>
<dbReference type="InterPro" id="IPR050237">
    <property type="entry name" value="ATP-dep_AMP-bd_enzyme"/>
</dbReference>
<comment type="caution">
    <text evidence="2">The sequence shown here is derived from an EMBL/GenBank/DDBJ whole genome shotgun (WGS) entry which is preliminary data.</text>
</comment>
<sequence>MTGLAVTLLVLALAAYLIAAYRLANQRSLSLPQGIALLKLRLLLRLQLPDDAILREPTGNETGPVIHLYSRQSGLDAAVLWSVLDRNCLHLLTDDDRNAFSLFGFRLFARTAGISDANALTEALASGASVTVPFPPDIEPATATLARYETLAALAREHGAPFRALHVGGSVFSLWSARPAAEAPRALLPWLRLAVSPALDLADPAPPENGATGPRDEDRIHDLLALARFGSNDLDRGLFLAFRDAADRYGNAGPVLEDALGGKLTYKRLLIGARALGARFEKMSAPGEALGVLLPNANAVMVTFLAIQSAGRVAAMLNYTAGPAAILSALSTAQIRTVLASRAFIEKADLQGVVEAIEKAGCTIVWLEELRESIGALEKARAFAGWRRPLRPVRASDPAVILFTSGSEGTPKGVVLSHRNIHANAAQAEARIDISVRDKLFNVLPVFHSFGLTGGAILPLLYGVRLFFYPSPLHYRIIPAVAREIKPSIMFGTDTFLSGYARTAKDTDFASLRLIVAGAEAVRAETRRIYQERFGARIIEGFGMTETSPVAAVNSGSHFKDGTVGRLLPGMKLRLEPVEGINEGGRLFVAGPNTMLGYMLSAEPGVLKPLEDGWHDSGDIVAVDDNGFIAIRGRAKRFAKIAGEMISLGAVEIMVQKLWPEDVHAAVAVEDRRKGERIVLVTTRMPALREELRDYSRRFGATDLMVPGEIVNVPEIPVLGSGKTDYVTAQKIADQWVSAHRAGRKVE</sequence>
<reference evidence="2 3" key="1">
    <citation type="submission" date="2007-10" db="EMBL/GenBank/DDBJ databases">
        <authorList>
            <person name="Wagner-Dobler I."/>
            <person name="Ferriera S."/>
            <person name="Johnson J."/>
            <person name="Kravitz S."/>
            <person name="Beeson K."/>
            <person name="Sutton G."/>
            <person name="Rogers Y.-H."/>
            <person name="Friedman R."/>
            <person name="Frazier M."/>
            <person name="Venter J.C."/>
        </authorList>
    </citation>
    <scope>NUCLEOTIDE SEQUENCE [LARGE SCALE GENOMIC DNA]</scope>
    <source>
        <strain evidence="2 3">DFL-43</strain>
    </source>
</reference>
<keyword evidence="2" id="KW-0808">Transferase</keyword>
<dbReference type="GO" id="GO:0008779">
    <property type="term" value="F:acyl-[acyl-carrier-protein]-phospholipid O-acyltransferase activity"/>
    <property type="evidence" value="ECO:0007669"/>
    <property type="project" value="UniProtKB-EC"/>
</dbReference>
<accession>A9DB71</accession>
<dbReference type="SUPFAM" id="SSF56801">
    <property type="entry name" value="Acetyl-CoA synthetase-like"/>
    <property type="match status" value="1"/>
</dbReference>
<dbReference type="InterPro" id="IPR020845">
    <property type="entry name" value="AMP-binding_CS"/>
</dbReference>
<dbReference type="EMBL" id="ABIA03000004">
    <property type="protein sequence ID" value="EDQ32457.1"/>
    <property type="molecule type" value="Genomic_DNA"/>
</dbReference>
<name>A9DB71_HOEPD</name>
<reference evidence="2 3" key="2">
    <citation type="submission" date="2012-06" db="EMBL/GenBank/DDBJ databases">
        <authorList>
            <person name="Fiebig A."/>
        </authorList>
    </citation>
    <scope>NUCLEOTIDE SEQUENCE [LARGE SCALE GENOMIC DNA]</scope>
    <source>
        <strain evidence="2 3">DFL-43</strain>
    </source>
</reference>
<dbReference type="RefSeq" id="WP_007198106.1">
    <property type="nucleotide sequence ID" value="NZ_CM002917.1"/>
</dbReference>
<keyword evidence="2" id="KW-0012">Acyltransferase</keyword>
<dbReference type="AlphaFoldDB" id="A9DB71"/>
<dbReference type="eggNOG" id="COG0318">
    <property type="taxonomic scope" value="Bacteria"/>
</dbReference>
<dbReference type="PANTHER" id="PTHR43767">
    <property type="entry name" value="LONG-CHAIN-FATTY-ACID--COA LIGASE"/>
    <property type="match status" value="1"/>
</dbReference>
<dbReference type="Pfam" id="PF00501">
    <property type="entry name" value="AMP-binding"/>
    <property type="match status" value="1"/>
</dbReference>
<dbReference type="EC" id="2.3.1.40" evidence="2"/>
<dbReference type="InterPro" id="IPR042099">
    <property type="entry name" value="ANL_N_sf"/>
</dbReference>
<dbReference type="HOGENOM" id="CLU_000022_59_8_5"/>
<dbReference type="GO" id="GO:0008922">
    <property type="term" value="F:long-chain fatty acid [acyl-carrier-protein] ligase activity"/>
    <property type="evidence" value="ECO:0007669"/>
    <property type="project" value="UniProtKB-EC"/>
</dbReference>
<dbReference type="InterPro" id="IPR045851">
    <property type="entry name" value="AMP-bd_C_sf"/>
</dbReference>